<evidence type="ECO:0000256" key="4">
    <source>
        <dbReference type="ARBA" id="ARBA00023242"/>
    </source>
</evidence>
<feature type="domain" description="Tudor" evidence="7">
    <location>
        <begin position="279"/>
        <end position="334"/>
    </location>
</feature>
<dbReference type="InterPro" id="IPR037802">
    <property type="entry name" value="SGF29"/>
</dbReference>
<keyword evidence="2" id="KW-0805">Transcription regulation</keyword>
<dbReference type="InterPro" id="IPR047287">
    <property type="entry name" value="Tudor_SGF29_rpt2"/>
</dbReference>
<evidence type="ECO:0000256" key="1">
    <source>
        <dbReference type="ARBA" id="ARBA00004123"/>
    </source>
</evidence>
<feature type="domain" description="SGF29 C-terminal" evidence="8">
    <location>
        <begin position="186"/>
        <end position="334"/>
    </location>
</feature>
<keyword evidence="5" id="KW-0175">Coiled coil</keyword>
<protein>
    <recommendedName>
        <fullName evidence="11">SGF29 C-terminal domain-containing protein</fullName>
    </recommendedName>
</protein>
<dbReference type="InterPro" id="IPR047288">
    <property type="entry name" value="Tudor_SGF29_rpt1"/>
</dbReference>
<evidence type="ECO:0000256" key="2">
    <source>
        <dbReference type="ARBA" id="ARBA00023015"/>
    </source>
</evidence>
<feature type="compositionally biased region" description="Polar residues" evidence="6">
    <location>
        <begin position="152"/>
        <end position="162"/>
    </location>
</feature>
<evidence type="ECO:0000313" key="9">
    <source>
        <dbReference type="EMBL" id="CAF9920661.1"/>
    </source>
</evidence>
<organism evidence="9 10">
    <name type="scientific">Gomphillus americanus</name>
    <dbReference type="NCBI Taxonomy" id="1940652"/>
    <lineage>
        <taxon>Eukaryota</taxon>
        <taxon>Fungi</taxon>
        <taxon>Dikarya</taxon>
        <taxon>Ascomycota</taxon>
        <taxon>Pezizomycotina</taxon>
        <taxon>Lecanoromycetes</taxon>
        <taxon>OSLEUM clade</taxon>
        <taxon>Ostropomycetidae</taxon>
        <taxon>Ostropales</taxon>
        <taxon>Graphidaceae</taxon>
        <taxon>Gomphilloideae</taxon>
        <taxon>Gomphillus</taxon>
    </lineage>
</organism>
<dbReference type="Proteomes" id="UP000664169">
    <property type="component" value="Unassembled WGS sequence"/>
</dbReference>
<accession>A0A8H3FGW7</accession>
<dbReference type="InterPro" id="IPR010750">
    <property type="entry name" value="SGF29_tudor-like_dom"/>
</dbReference>
<dbReference type="PROSITE" id="PS51518">
    <property type="entry name" value="SGF29_C"/>
    <property type="match status" value="1"/>
</dbReference>
<dbReference type="GO" id="GO:0005634">
    <property type="term" value="C:nucleus"/>
    <property type="evidence" value="ECO:0007669"/>
    <property type="project" value="UniProtKB-SubCell"/>
</dbReference>
<dbReference type="Gene3D" id="2.30.30.140">
    <property type="match status" value="1"/>
</dbReference>
<dbReference type="PROSITE" id="PS50304">
    <property type="entry name" value="TUDOR"/>
    <property type="match status" value="1"/>
</dbReference>
<dbReference type="GO" id="GO:0000124">
    <property type="term" value="C:SAGA complex"/>
    <property type="evidence" value="ECO:0007669"/>
    <property type="project" value="InterPro"/>
</dbReference>
<evidence type="ECO:0000256" key="3">
    <source>
        <dbReference type="ARBA" id="ARBA00023163"/>
    </source>
</evidence>
<dbReference type="CDD" id="cd20393">
    <property type="entry name" value="Tudor_SGF29_rpt1"/>
    <property type="match status" value="1"/>
</dbReference>
<keyword evidence="4" id="KW-0539">Nucleus</keyword>
<dbReference type="Pfam" id="PF07039">
    <property type="entry name" value="SGF29_Tudor"/>
    <property type="match status" value="1"/>
</dbReference>
<name>A0A8H3FGW7_9LECA</name>
<comment type="subcellular location">
    <subcellularLocation>
        <location evidence="1">Nucleus</location>
    </subcellularLocation>
</comment>
<dbReference type="AlphaFoldDB" id="A0A8H3FGW7"/>
<evidence type="ECO:0000313" key="10">
    <source>
        <dbReference type="Proteomes" id="UP000664169"/>
    </source>
</evidence>
<feature type="region of interest" description="Disordered" evidence="6">
    <location>
        <begin position="107"/>
        <end position="162"/>
    </location>
</feature>
<keyword evidence="3" id="KW-0804">Transcription</keyword>
<dbReference type="CDD" id="cd20394">
    <property type="entry name" value="Tudor_SGF29_rpt2"/>
    <property type="match status" value="1"/>
</dbReference>
<evidence type="ECO:0008006" key="11">
    <source>
        <dbReference type="Google" id="ProtNLM"/>
    </source>
</evidence>
<evidence type="ECO:0000256" key="5">
    <source>
        <dbReference type="SAM" id="Coils"/>
    </source>
</evidence>
<evidence type="ECO:0000259" key="8">
    <source>
        <dbReference type="PROSITE" id="PS51518"/>
    </source>
</evidence>
<sequence length="334" mass="37361">MSIRSRPRNGGLKDEDEEITMFNQIRKDLEKLASMQKRQVELADMIKKKETEIKDLQANKRLTVKEHDELSGMYRELLKLSGEENRMLSEEPMDLIKNVEILKALSEATREAPLPQRVGPGKMRKTKPGPGSQAESSIDSPVPSPGFPGRLKSNSIRSSSVVRDNKDLGARFDDGNDGAKGLNAERAGKFVVNAEVAYKQTKPKEDGGQWIQCIILSVTEVAGNKKRFVDSSEFTYCSFVGRYEVRDPEPDENGTQGDVYRTSAAALIAIPPPGTPLPDYPVGKVVLARYPETTTFYRAEVMGLKKDTYRLKFDDDAGNENEVDRRYVLDLGNR</sequence>
<dbReference type="PANTHER" id="PTHR21539">
    <property type="entry name" value="SAGA-ASSOCIATED FACTOR 29"/>
    <property type="match status" value="1"/>
</dbReference>
<comment type="caution">
    <text evidence="9">The sequence shown here is derived from an EMBL/GenBank/DDBJ whole genome shotgun (WGS) entry which is preliminary data.</text>
</comment>
<dbReference type="EMBL" id="CAJPDQ010000016">
    <property type="protein sequence ID" value="CAF9920661.1"/>
    <property type="molecule type" value="Genomic_DNA"/>
</dbReference>
<gene>
    <name evidence="9" type="ORF">GOMPHAMPRED_002103</name>
</gene>
<evidence type="ECO:0000256" key="6">
    <source>
        <dbReference type="SAM" id="MobiDB-lite"/>
    </source>
</evidence>
<dbReference type="OrthoDB" id="10265994at2759"/>
<reference evidence="9" key="1">
    <citation type="submission" date="2021-03" db="EMBL/GenBank/DDBJ databases">
        <authorList>
            <person name="Tagirdzhanova G."/>
        </authorList>
    </citation>
    <scope>NUCLEOTIDE SEQUENCE</scope>
</reference>
<feature type="coiled-coil region" evidence="5">
    <location>
        <begin position="39"/>
        <end position="66"/>
    </location>
</feature>
<evidence type="ECO:0000259" key="7">
    <source>
        <dbReference type="PROSITE" id="PS50304"/>
    </source>
</evidence>
<proteinExistence type="predicted"/>
<dbReference type="PANTHER" id="PTHR21539:SF0">
    <property type="entry name" value="SAGA-ASSOCIATED FACTOR 29"/>
    <property type="match status" value="1"/>
</dbReference>
<keyword evidence="10" id="KW-1185">Reference proteome</keyword>
<dbReference type="InterPro" id="IPR002999">
    <property type="entry name" value="Tudor"/>
</dbReference>